<evidence type="ECO:0000256" key="2">
    <source>
        <dbReference type="ARBA" id="ARBA00022898"/>
    </source>
</evidence>
<dbReference type="NCBIfam" id="TIGR00492">
    <property type="entry name" value="alr"/>
    <property type="match status" value="1"/>
</dbReference>
<dbReference type="PRINTS" id="PR00992">
    <property type="entry name" value="ALARACEMASE"/>
</dbReference>
<dbReference type="InterPro" id="IPR011079">
    <property type="entry name" value="Ala_racemase_C"/>
</dbReference>
<name>A0A6J6RST6_9ZZZZ</name>
<dbReference type="Pfam" id="PF01168">
    <property type="entry name" value="Ala_racemase_N"/>
    <property type="match status" value="1"/>
</dbReference>
<dbReference type="GO" id="GO:0008784">
    <property type="term" value="F:alanine racemase activity"/>
    <property type="evidence" value="ECO:0007669"/>
    <property type="project" value="InterPro"/>
</dbReference>
<dbReference type="SUPFAM" id="SSF51419">
    <property type="entry name" value="PLP-binding barrel"/>
    <property type="match status" value="1"/>
</dbReference>
<dbReference type="GO" id="GO:0009252">
    <property type="term" value="P:peptidoglycan biosynthetic process"/>
    <property type="evidence" value="ECO:0007669"/>
    <property type="project" value="TreeGrafter"/>
</dbReference>
<protein>
    <submittedName>
        <fullName evidence="5">Unannotated protein</fullName>
    </submittedName>
</protein>
<dbReference type="FunFam" id="3.20.20.10:FF:000002">
    <property type="entry name" value="Alanine racemase"/>
    <property type="match status" value="1"/>
</dbReference>
<dbReference type="EMBL" id="CAEZXX010000184">
    <property type="protein sequence ID" value="CAB4725552.1"/>
    <property type="molecule type" value="Genomic_DNA"/>
</dbReference>
<dbReference type="GO" id="GO:0030632">
    <property type="term" value="P:D-alanine biosynthetic process"/>
    <property type="evidence" value="ECO:0007669"/>
    <property type="project" value="TreeGrafter"/>
</dbReference>
<dbReference type="PANTHER" id="PTHR30511">
    <property type="entry name" value="ALANINE RACEMASE"/>
    <property type="match status" value="1"/>
</dbReference>
<keyword evidence="3" id="KW-0413">Isomerase</keyword>
<dbReference type="HAMAP" id="MF_01201">
    <property type="entry name" value="Ala_racemase"/>
    <property type="match status" value="1"/>
</dbReference>
<reference evidence="5" key="1">
    <citation type="submission" date="2020-05" db="EMBL/GenBank/DDBJ databases">
        <authorList>
            <person name="Chiriac C."/>
            <person name="Salcher M."/>
            <person name="Ghai R."/>
            <person name="Kavagutti S V."/>
        </authorList>
    </citation>
    <scope>NUCLEOTIDE SEQUENCE</scope>
</reference>
<dbReference type="AlphaFoldDB" id="A0A6J6RST6"/>
<dbReference type="GO" id="GO:0005829">
    <property type="term" value="C:cytosol"/>
    <property type="evidence" value="ECO:0007669"/>
    <property type="project" value="TreeGrafter"/>
</dbReference>
<comment type="cofactor">
    <cofactor evidence="1">
        <name>pyridoxal 5'-phosphate</name>
        <dbReference type="ChEBI" id="CHEBI:597326"/>
    </cofactor>
</comment>
<dbReference type="CDD" id="cd00430">
    <property type="entry name" value="PLPDE_III_AR"/>
    <property type="match status" value="1"/>
</dbReference>
<dbReference type="SUPFAM" id="SSF50621">
    <property type="entry name" value="Alanine racemase C-terminal domain-like"/>
    <property type="match status" value="1"/>
</dbReference>
<evidence type="ECO:0000313" key="7">
    <source>
        <dbReference type="EMBL" id="CAB4973990.1"/>
    </source>
</evidence>
<evidence type="ECO:0000256" key="1">
    <source>
        <dbReference type="ARBA" id="ARBA00001933"/>
    </source>
</evidence>
<dbReference type="Pfam" id="PF00842">
    <property type="entry name" value="Ala_racemase_C"/>
    <property type="match status" value="1"/>
</dbReference>
<gene>
    <name evidence="5" type="ORF">UFOPK2602_02042</name>
    <name evidence="6" type="ORF">UFOPK3001_00547</name>
    <name evidence="7" type="ORF">UFOPK3954_00114</name>
</gene>
<dbReference type="GO" id="GO:0030170">
    <property type="term" value="F:pyridoxal phosphate binding"/>
    <property type="evidence" value="ECO:0007669"/>
    <property type="project" value="TreeGrafter"/>
</dbReference>
<dbReference type="Gene3D" id="3.20.20.10">
    <property type="entry name" value="Alanine racemase"/>
    <property type="match status" value="1"/>
</dbReference>
<dbReference type="InterPro" id="IPR020622">
    <property type="entry name" value="Ala_racemase_pyridoxalP-BS"/>
</dbReference>
<evidence type="ECO:0000313" key="6">
    <source>
        <dbReference type="EMBL" id="CAB4794683.1"/>
    </source>
</evidence>
<feature type="domain" description="Alanine racemase C-terminal" evidence="4">
    <location>
        <begin position="248"/>
        <end position="376"/>
    </location>
</feature>
<dbReference type="InterPro" id="IPR009006">
    <property type="entry name" value="Ala_racemase/Decarboxylase_C"/>
</dbReference>
<dbReference type="InterPro" id="IPR000821">
    <property type="entry name" value="Ala_racemase"/>
</dbReference>
<sequence>MFSESSRDSRWVEARVDLAAIRHNVGVIRRIVAPAAVWAVVKADGYGHGAVPAARAVMAGGAEGLCVALAQEGVELRDAGIDAPILLLSEQPASQLDAVVTHRLIPTLYSIGAVRAMTDAVQRSGRSGYPVQIKVDTGMNRVGVSTGGAVDLVRAVEAASPALRLAGIFTHLAVSDEPDNPFTSEQVARFEDVLARLPNRPPVVHAANSGGALAHPATRYDLVRPGITVYGIEPGSTLREHCADLRPALSLVSRVSFVKRVRAGDSISYGLKHTFARDTTVATVPIGYADGVPRRLGNAAGLVLLGGRRRDIAGMVTMDQLMLDCGDDAVQIGDEVVLVGEQGGDRVRAEEWAEQLGTIGYEIVCGISKRVRRVYLD</sequence>
<dbReference type="EMBL" id="CAFBON010000006">
    <property type="protein sequence ID" value="CAB4973990.1"/>
    <property type="molecule type" value="Genomic_DNA"/>
</dbReference>
<dbReference type="InterPro" id="IPR001608">
    <property type="entry name" value="Ala_racemase_N"/>
</dbReference>
<evidence type="ECO:0000313" key="5">
    <source>
        <dbReference type="EMBL" id="CAB4725552.1"/>
    </source>
</evidence>
<dbReference type="PROSITE" id="PS00395">
    <property type="entry name" value="ALANINE_RACEMASE"/>
    <property type="match status" value="1"/>
</dbReference>
<dbReference type="SMART" id="SM01005">
    <property type="entry name" value="Ala_racemase_C"/>
    <property type="match status" value="1"/>
</dbReference>
<dbReference type="PANTHER" id="PTHR30511:SF0">
    <property type="entry name" value="ALANINE RACEMASE, CATABOLIC-RELATED"/>
    <property type="match status" value="1"/>
</dbReference>
<accession>A0A6J6RST6</accession>
<evidence type="ECO:0000259" key="4">
    <source>
        <dbReference type="SMART" id="SM01005"/>
    </source>
</evidence>
<proteinExistence type="inferred from homology"/>
<dbReference type="EMBL" id="CAFAAJ010000024">
    <property type="protein sequence ID" value="CAB4794683.1"/>
    <property type="molecule type" value="Genomic_DNA"/>
</dbReference>
<dbReference type="Gene3D" id="2.40.37.10">
    <property type="entry name" value="Lyase, Ornithine Decarboxylase, Chain A, domain 1"/>
    <property type="match status" value="1"/>
</dbReference>
<dbReference type="InterPro" id="IPR029066">
    <property type="entry name" value="PLP-binding_barrel"/>
</dbReference>
<keyword evidence="2" id="KW-0663">Pyridoxal phosphate</keyword>
<evidence type="ECO:0000256" key="3">
    <source>
        <dbReference type="ARBA" id="ARBA00023235"/>
    </source>
</evidence>
<organism evidence="5">
    <name type="scientific">freshwater metagenome</name>
    <dbReference type="NCBI Taxonomy" id="449393"/>
    <lineage>
        <taxon>unclassified sequences</taxon>
        <taxon>metagenomes</taxon>
        <taxon>ecological metagenomes</taxon>
    </lineage>
</organism>